<dbReference type="Pfam" id="PF01370">
    <property type="entry name" value="Epimerase"/>
    <property type="match status" value="1"/>
</dbReference>
<dbReference type="PANTHER" id="PTHR43103">
    <property type="entry name" value="NUCLEOSIDE-DIPHOSPHATE-SUGAR EPIMERASE"/>
    <property type="match status" value="1"/>
</dbReference>
<gene>
    <name evidence="4" type="primary">denD</name>
    <name evidence="4" type="ORF">ABCS64_11530</name>
</gene>
<dbReference type="InterPro" id="IPR001509">
    <property type="entry name" value="Epimerase_deHydtase"/>
</dbReference>
<dbReference type="Gene3D" id="3.90.25.10">
    <property type="entry name" value="UDP-galactose 4-epimerase, domain 1"/>
    <property type="match status" value="1"/>
</dbReference>
<sequence length="324" mass="35174">MKVAITGGGGFLGYRLAQALHKKGSLPDAEGRQQPISQITLFDMVFPADADTSFKYVQGDLNDEKAIDALLGTDTDAVFHLASVVSGGAEADFDHGYRVNLDGTRTLLAACRRQKAPPRLVFTSSVAVFGGDMPAVLDDTTTPNPQGSYGVQKVICEYLISDHTRKGYLDGRALRLPTIAVRPGKPNLAASSFASGIIREPLNGQPAICPVGRDTEMWLLSPRKVIESLVHAYELPSSAWGILRVVNLPGCTAVIGDMIDTLRRIVGDRVADLIEVKPDPRIEPLVRSWPARFTNERAHRLGFSADPDVESIIRAYIEDQGIRV</sequence>
<dbReference type="EC" id="1.1.1.410" evidence="4"/>
<organism evidence="4 5">
    <name type="scientific">Dentiradicibacter hellwigii</name>
    <dbReference type="NCBI Taxonomy" id="3149053"/>
    <lineage>
        <taxon>Bacteria</taxon>
        <taxon>Pseudomonadati</taxon>
        <taxon>Pseudomonadota</taxon>
        <taxon>Betaproteobacteria</taxon>
        <taxon>Rhodocyclales</taxon>
        <taxon>Rhodocyclaceae</taxon>
        <taxon>Dentiradicibacter</taxon>
    </lineage>
</organism>
<name>A0ABV4UH37_9RHOO</name>
<evidence type="ECO:0000256" key="1">
    <source>
        <dbReference type="ARBA" id="ARBA00022857"/>
    </source>
</evidence>
<comment type="caution">
    <text evidence="4">The sequence shown here is derived from an EMBL/GenBank/DDBJ whole genome shotgun (WGS) entry which is preliminary data.</text>
</comment>
<proteinExistence type="predicted"/>
<keyword evidence="5" id="KW-1185">Reference proteome</keyword>
<dbReference type="CDD" id="cd05238">
    <property type="entry name" value="Gne_like_SDR_e"/>
    <property type="match status" value="1"/>
</dbReference>
<dbReference type="Gene3D" id="3.40.50.720">
    <property type="entry name" value="NAD(P)-binding Rossmann-like Domain"/>
    <property type="match status" value="1"/>
</dbReference>
<evidence type="ECO:0000313" key="4">
    <source>
        <dbReference type="EMBL" id="MFA9950947.1"/>
    </source>
</evidence>
<dbReference type="GO" id="GO:0016491">
    <property type="term" value="F:oxidoreductase activity"/>
    <property type="evidence" value="ECO:0007669"/>
    <property type="project" value="UniProtKB-KW"/>
</dbReference>
<evidence type="ECO:0000313" key="5">
    <source>
        <dbReference type="Proteomes" id="UP001574673"/>
    </source>
</evidence>
<keyword evidence="2" id="KW-0119">Carbohydrate metabolism</keyword>
<evidence type="ECO:0000256" key="2">
    <source>
        <dbReference type="ARBA" id="ARBA00023277"/>
    </source>
</evidence>
<dbReference type="SUPFAM" id="SSF51735">
    <property type="entry name" value="NAD(P)-binding Rossmann-fold domains"/>
    <property type="match status" value="1"/>
</dbReference>
<dbReference type="Proteomes" id="UP001574673">
    <property type="component" value="Unassembled WGS sequence"/>
</dbReference>
<dbReference type="InterPro" id="IPR050005">
    <property type="entry name" value="DenD"/>
</dbReference>
<dbReference type="PANTHER" id="PTHR43103:SF3">
    <property type="entry name" value="ADP-L-GLYCERO-D-MANNO-HEPTOSE-6-EPIMERASE"/>
    <property type="match status" value="1"/>
</dbReference>
<dbReference type="InterPro" id="IPR036291">
    <property type="entry name" value="NAD(P)-bd_dom_sf"/>
</dbReference>
<dbReference type="RefSeq" id="WP_418892033.1">
    <property type="nucleotide sequence ID" value="NZ_JBEUWX010000003.1"/>
</dbReference>
<dbReference type="EMBL" id="JBEUWX010000003">
    <property type="protein sequence ID" value="MFA9950947.1"/>
    <property type="molecule type" value="Genomic_DNA"/>
</dbReference>
<dbReference type="NCBIfam" id="NF043036">
    <property type="entry name" value="ErythonDh"/>
    <property type="match status" value="1"/>
</dbReference>
<protein>
    <submittedName>
        <fullName evidence="4">D-erythronate dehydrogenase</fullName>
        <ecNumber evidence="4">1.1.1.410</ecNumber>
    </submittedName>
</protein>
<evidence type="ECO:0000259" key="3">
    <source>
        <dbReference type="Pfam" id="PF01370"/>
    </source>
</evidence>
<accession>A0ABV4UH37</accession>
<keyword evidence="4" id="KW-0560">Oxidoreductase</keyword>
<keyword evidence="1" id="KW-0521">NADP</keyword>
<feature type="domain" description="NAD-dependent epimerase/dehydratase" evidence="3">
    <location>
        <begin position="3"/>
        <end position="207"/>
    </location>
</feature>
<reference evidence="5" key="1">
    <citation type="submission" date="2024-06" db="EMBL/GenBank/DDBJ databases">
        <title>Radixoralia hellwigii gen. nov., sp nov., isolated from a root canal in the human oral cavity.</title>
        <authorList>
            <person name="Bartsch S."/>
            <person name="Wittmer A."/>
            <person name="Schulz A.-K."/>
            <person name="Neumann-Schaal M."/>
            <person name="Wolf J."/>
            <person name="Gronow S."/>
            <person name="Tennert C."/>
            <person name="Haecker G."/>
            <person name="Cieplik F."/>
            <person name="Al-Ahmad A."/>
        </authorList>
    </citation>
    <scope>NUCLEOTIDE SEQUENCE [LARGE SCALE GENOMIC DNA]</scope>
    <source>
        <strain evidence="5">Wk13</strain>
    </source>
</reference>